<protein>
    <submittedName>
        <fullName evidence="2">Uncharacterized protein</fullName>
    </submittedName>
</protein>
<dbReference type="Proteomes" id="UP000005801">
    <property type="component" value="Unassembled WGS sequence"/>
</dbReference>
<reference evidence="2 3" key="1">
    <citation type="submission" date="2007-06" db="EMBL/GenBank/DDBJ databases">
        <authorList>
            <person name="Shimkets L."/>
            <person name="Ferriera S."/>
            <person name="Johnson J."/>
            <person name="Kravitz S."/>
            <person name="Beeson K."/>
            <person name="Sutton G."/>
            <person name="Rogers Y.-H."/>
            <person name="Friedman R."/>
            <person name="Frazier M."/>
            <person name="Venter J.C."/>
        </authorList>
    </citation>
    <scope>NUCLEOTIDE SEQUENCE [LARGE SCALE GENOMIC DNA]</scope>
    <source>
        <strain evidence="2 3">SIR-1</strain>
    </source>
</reference>
<gene>
    <name evidence="2" type="ORF">PPSIR1_21014</name>
</gene>
<name>A6G3E2_9BACT</name>
<dbReference type="EMBL" id="ABCS01000018">
    <property type="protein sequence ID" value="EDM79549.1"/>
    <property type="molecule type" value="Genomic_DNA"/>
</dbReference>
<keyword evidence="3" id="KW-1185">Reference proteome</keyword>
<dbReference type="STRING" id="391625.PPSIR1_21014"/>
<dbReference type="AlphaFoldDB" id="A6G3E2"/>
<evidence type="ECO:0000313" key="2">
    <source>
        <dbReference type="EMBL" id="EDM79549.1"/>
    </source>
</evidence>
<accession>A6G3E2</accession>
<proteinExistence type="predicted"/>
<evidence type="ECO:0000313" key="3">
    <source>
        <dbReference type="Proteomes" id="UP000005801"/>
    </source>
</evidence>
<feature type="compositionally biased region" description="Polar residues" evidence="1">
    <location>
        <begin position="1"/>
        <end position="12"/>
    </location>
</feature>
<sequence length="30" mass="3316">MATPKDATQTDLTHALRDGPESTLLYQVIE</sequence>
<comment type="caution">
    <text evidence="2">The sequence shown here is derived from an EMBL/GenBank/DDBJ whole genome shotgun (WGS) entry which is preliminary data.</text>
</comment>
<feature type="region of interest" description="Disordered" evidence="1">
    <location>
        <begin position="1"/>
        <end position="30"/>
    </location>
</feature>
<organism evidence="2 3">
    <name type="scientific">Plesiocystis pacifica SIR-1</name>
    <dbReference type="NCBI Taxonomy" id="391625"/>
    <lineage>
        <taxon>Bacteria</taxon>
        <taxon>Pseudomonadati</taxon>
        <taxon>Myxococcota</taxon>
        <taxon>Polyangia</taxon>
        <taxon>Nannocystales</taxon>
        <taxon>Nannocystaceae</taxon>
        <taxon>Plesiocystis</taxon>
    </lineage>
</organism>
<evidence type="ECO:0000256" key="1">
    <source>
        <dbReference type="SAM" id="MobiDB-lite"/>
    </source>
</evidence>